<feature type="transmembrane region" description="Helical" evidence="1">
    <location>
        <begin position="80"/>
        <end position="104"/>
    </location>
</feature>
<feature type="transmembrane region" description="Helical" evidence="1">
    <location>
        <begin position="38"/>
        <end position="60"/>
    </location>
</feature>
<keyword evidence="1" id="KW-0812">Transmembrane</keyword>
<accession>A0A317EHJ6</accession>
<comment type="caution">
    <text evidence="2">The sequence shown here is derived from an EMBL/GenBank/DDBJ whole genome shotgun (WGS) entry which is preliminary data.</text>
</comment>
<keyword evidence="1" id="KW-0472">Membrane</keyword>
<dbReference type="AlphaFoldDB" id="A0A317EHJ6"/>
<keyword evidence="3" id="KW-1185">Reference proteome</keyword>
<protein>
    <submittedName>
        <fullName evidence="2">Uncharacterized protein</fullName>
    </submittedName>
</protein>
<feature type="transmembrane region" description="Helical" evidence="1">
    <location>
        <begin position="16"/>
        <end position="32"/>
    </location>
</feature>
<evidence type="ECO:0000256" key="1">
    <source>
        <dbReference type="SAM" id="Phobius"/>
    </source>
</evidence>
<dbReference type="EMBL" id="QGNZ01000006">
    <property type="protein sequence ID" value="PWS25885.1"/>
    <property type="molecule type" value="Genomic_DNA"/>
</dbReference>
<evidence type="ECO:0000313" key="2">
    <source>
        <dbReference type="EMBL" id="PWS25885.1"/>
    </source>
</evidence>
<evidence type="ECO:0000313" key="3">
    <source>
        <dbReference type="Proteomes" id="UP000245379"/>
    </source>
</evidence>
<dbReference type="Proteomes" id="UP000245379">
    <property type="component" value="Unassembled WGS sequence"/>
</dbReference>
<organism evidence="2 3">
    <name type="scientific">Pedobacter yonginense</name>
    <dbReference type="NCBI Taxonomy" id="651869"/>
    <lineage>
        <taxon>Bacteria</taxon>
        <taxon>Pseudomonadati</taxon>
        <taxon>Bacteroidota</taxon>
        <taxon>Sphingobacteriia</taxon>
        <taxon>Sphingobacteriales</taxon>
        <taxon>Sphingobacteriaceae</taxon>
        <taxon>Pedobacter</taxon>
    </lineage>
</organism>
<gene>
    <name evidence="2" type="ORF">DHW03_18805</name>
</gene>
<reference evidence="2 3" key="1">
    <citation type="submission" date="2018-05" db="EMBL/GenBank/DDBJ databases">
        <title>Pedobacter paludis sp. nov., isolated from wetland soil.</title>
        <authorList>
            <person name="Zhang Y."/>
            <person name="Wang G."/>
        </authorList>
    </citation>
    <scope>NUCLEOTIDE SEQUENCE [LARGE SCALE GENOMIC DNA]</scope>
    <source>
        <strain evidence="2 3">KCTC22721</strain>
    </source>
</reference>
<keyword evidence="1" id="KW-1133">Transmembrane helix</keyword>
<name>A0A317EHJ6_9SPHI</name>
<sequence length="110" mass="12848">METTISYQPFIRTKHIMMLLLGFTVLLVSLKLDRYLNVYLAMFFMLSSIVAVEAILGYVIYYSLISKATRLRQWTRKTKFIAFVFCLIALIWSVMLLVIGHNIINILLHN</sequence>
<proteinExistence type="predicted"/>